<dbReference type="EMBL" id="FLQP01000016">
    <property type="protein sequence ID" value="SBS62241.1"/>
    <property type="molecule type" value="Genomic_DNA"/>
</dbReference>
<proteinExistence type="predicted"/>
<organism evidence="1 2">
    <name type="scientific">Vibrio atlanticus</name>
    <dbReference type="NCBI Taxonomy" id="693153"/>
    <lineage>
        <taxon>Bacteria</taxon>
        <taxon>Pseudomonadati</taxon>
        <taxon>Pseudomonadota</taxon>
        <taxon>Gammaproteobacteria</taxon>
        <taxon>Vibrionales</taxon>
        <taxon>Vibrionaceae</taxon>
        <taxon>Vibrio</taxon>
    </lineage>
</organism>
<name>A0A1C3ILG0_9VIBR</name>
<dbReference type="AlphaFoldDB" id="A0A1C3ILG0"/>
<evidence type="ECO:0000313" key="2">
    <source>
        <dbReference type="Proteomes" id="UP000092876"/>
    </source>
</evidence>
<reference evidence="2" key="1">
    <citation type="submission" date="2016-06" db="EMBL/GenBank/DDBJ databases">
        <authorList>
            <person name="Rodrigo-Torres Lidia"/>
            <person name="Arahal R.David."/>
        </authorList>
    </citation>
    <scope>NUCLEOTIDE SEQUENCE [LARGE SCALE GENOMIC DNA]</scope>
    <source>
        <strain evidence="2">CECT 7223</strain>
    </source>
</reference>
<sequence>MVTARIAIPVNAQHTINVLDVDINSKKSNIDMRTIVCNSLQSFWDMADNQFLEGLDVHCVFPVSENLKEFILNCQAKYKINHISFTRAFLSKES</sequence>
<accession>A0A1C3ILG0</accession>
<gene>
    <name evidence="1" type="ORF">VAT7223_01050</name>
</gene>
<evidence type="ECO:0000313" key="1">
    <source>
        <dbReference type="EMBL" id="SBS62241.1"/>
    </source>
</evidence>
<dbReference type="Proteomes" id="UP000092876">
    <property type="component" value="Unassembled WGS sequence"/>
</dbReference>
<protein>
    <submittedName>
        <fullName evidence="1">Uncharacterized protein</fullName>
    </submittedName>
</protein>